<evidence type="ECO:0000256" key="1">
    <source>
        <dbReference type="ARBA" id="ARBA00022574"/>
    </source>
</evidence>
<dbReference type="PROSITE" id="PS50082">
    <property type="entry name" value="WD_REPEATS_2"/>
    <property type="match status" value="3"/>
</dbReference>
<dbReference type="InterPro" id="IPR044630">
    <property type="entry name" value="SPA1/2/3/4"/>
</dbReference>
<dbReference type="EMBL" id="HBDZ01007703">
    <property type="protein sequence ID" value="CAD8238920.1"/>
    <property type="molecule type" value="Transcribed_RNA"/>
</dbReference>
<feature type="region of interest" description="Disordered" evidence="6">
    <location>
        <begin position="143"/>
        <end position="191"/>
    </location>
</feature>
<evidence type="ECO:0000256" key="3">
    <source>
        <dbReference type="PROSITE-ProRule" id="PRU00169"/>
    </source>
</evidence>
<dbReference type="PANTHER" id="PTHR44218:SF6">
    <property type="entry name" value="PROTEIN SUPPRESSOR OF PHYA-105 1"/>
    <property type="match status" value="1"/>
</dbReference>
<keyword evidence="2" id="KW-0677">Repeat</keyword>
<keyword evidence="3" id="KW-0597">Phosphoprotein</keyword>
<feature type="compositionally biased region" description="Gly residues" evidence="6">
    <location>
        <begin position="228"/>
        <end position="243"/>
    </location>
</feature>
<keyword evidence="1 4" id="KW-0853">WD repeat</keyword>
<dbReference type="CDD" id="cd17584">
    <property type="entry name" value="REC_typeB_ARR-like"/>
    <property type="match status" value="1"/>
</dbReference>
<proteinExistence type="predicted"/>
<keyword evidence="5" id="KW-0175">Coiled coil</keyword>
<dbReference type="InterPro" id="IPR011009">
    <property type="entry name" value="Kinase-like_dom_sf"/>
</dbReference>
<dbReference type="InterPro" id="IPR001680">
    <property type="entry name" value="WD40_rpt"/>
</dbReference>
<dbReference type="GO" id="GO:0009640">
    <property type="term" value="P:photomorphogenesis"/>
    <property type="evidence" value="ECO:0007669"/>
    <property type="project" value="InterPro"/>
</dbReference>
<organism evidence="8">
    <name type="scientific">Prasinoderma coloniale</name>
    <dbReference type="NCBI Taxonomy" id="156133"/>
    <lineage>
        <taxon>Eukaryota</taxon>
        <taxon>Viridiplantae</taxon>
        <taxon>Prasinodermophyta</taxon>
        <taxon>Prasinodermophyceae</taxon>
        <taxon>Prasinodermales</taxon>
        <taxon>Prasinodermaceae</taxon>
        <taxon>Prasinoderma</taxon>
    </lineage>
</organism>
<feature type="region of interest" description="Disordered" evidence="6">
    <location>
        <begin position="228"/>
        <end position="286"/>
    </location>
</feature>
<dbReference type="InterPro" id="IPR011006">
    <property type="entry name" value="CheY-like_superfamily"/>
</dbReference>
<dbReference type="Gene3D" id="2.130.10.10">
    <property type="entry name" value="YVTN repeat-like/Quinoprotein amine dehydrogenase"/>
    <property type="match status" value="1"/>
</dbReference>
<feature type="repeat" description="WD" evidence="4">
    <location>
        <begin position="964"/>
        <end position="1004"/>
    </location>
</feature>
<dbReference type="PROSITE" id="PS50110">
    <property type="entry name" value="RESPONSE_REGULATORY"/>
    <property type="match status" value="1"/>
</dbReference>
<reference evidence="8" key="1">
    <citation type="submission" date="2021-01" db="EMBL/GenBank/DDBJ databases">
        <authorList>
            <person name="Corre E."/>
            <person name="Pelletier E."/>
            <person name="Niang G."/>
            <person name="Scheremetjew M."/>
            <person name="Finn R."/>
            <person name="Kale V."/>
            <person name="Holt S."/>
            <person name="Cochrane G."/>
            <person name="Meng A."/>
            <person name="Brown T."/>
            <person name="Cohen L."/>
        </authorList>
    </citation>
    <scope>NUCLEOTIDE SEQUENCE</scope>
    <source>
        <strain evidence="8">CCMP1413</strain>
    </source>
</reference>
<dbReference type="SUPFAM" id="SSF50978">
    <property type="entry name" value="WD40 repeat-like"/>
    <property type="match status" value="1"/>
</dbReference>
<feature type="compositionally biased region" description="Basic and acidic residues" evidence="6">
    <location>
        <begin position="258"/>
        <end position="271"/>
    </location>
</feature>
<feature type="repeat" description="WD" evidence="4">
    <location>
        <begin position="878"/>
        <end position="920"/>
    </location>
</feature>
<feature type="region of interest" description="Disordered" evidence="6">
    <location>
        <begin position="481"/>
        <end position="504"/>
    </location>
</feature>
<evidence type="ECO:0000256" key="2">
    <source>
        <dbReference type="ARBA" id="ARBA00022737"/>
    </source>
</evidence>
<dbReference type="AlphaFoldDB" id="A0A7R9TLQ9"/>
<dbReference type="Pfam" id="PF00072">
    <property type="entry name" value="Response_reg"/>
    <property type="match status" value="1"/>
</dbReference>
<dbReference type="SMART" id="SM00448">
    <property type="entry name" value="REC"/>
    <property type="match status" value="1"/>
</dbReference>
<dbReference type="InterPro" id="IPR019775">
    <property type="entry name" value="WD40_repeat_CS"/>
</dbReference>
<accession>A0A7R9TLQ9</accession>
<sequence length="1106" mass="120571">MLSPAPSKLEQLAPADVNVLLVDDERLSRLVVSNILRKCGYKCTQATSGEEALALLQERPADFHLLLTDVMMPGVDGIQLLRHVRECEELGAMPVIMMSANEHSDTVFSCIQNGAEDYLLKPVTKKELQNIWQHVWRRRKTPLEPRPASIAGAEEGAQEPTDAIPVPDTGPALARTRSKVEAGQGQMSPPREAVLSLIGDDRERAAKRQRLDGTGGKAAAVAAEAGGANGVDASGGHGGGGGRAQPDPQRHGQQAEQQQERAEQLQPDRRQQRQLATSDEGSWEHESFDELLASTLRAARALHRPGELARPLPHAAARDGDDGDAPCVTLRDVILSDDAMLDKVDRLHAFRNVVELVREAHKRGAILGCVRPSLLRVFPNGRVSFLNPTPSSPRPSSFTEGARAQHLQRDGAGPAGSQLQPQQATDAPMGRQPAVLARAQPSEADGLREARLPMEQRTLSSREQALPPLGYGDALCRPVNGGAASSGGSQRMRAQRRNLGSGMSEEDWYRAPEVANGEEPSPAADVYALGVLFFDLMAAHRSLEQREQLLADLRMRILPPELLEDRPREATFILRLLHPDPDARPTVDMTGSDAVLEEAKEALAQRGALLEIDEHALLHELCLDFLEQQQEAKRARARRLAEEVKQIDADILEVERRFSKLGTAPNLPTLEEVRKQPVGHESYSMGNSMLRNSLAAGQGLGQLQEAFFRVRRAALGKNAQNARAAKGASTSAWPQAAGAAAPAAGLGSLILDRPVDHLPTFAEDLTKFVKYSRLEVGPTLKHGGVMNSANMVCSLGFDRDEEYFATAGVCKKIKVFEFGSIMERPGVGMNFPVVEMSSQSKLSSIAWNPYVKNHLASSDYDGMVHIWDVSTQKPTKAYDEHSKRVWSVGFSPADPMRLISGSDDGLVKVWSMLQDSSVMTINSHANVCCVQFNPLDPHQIAFGSADYKLYYYDLRKPSVPLFVMAGHNKAVSYVSFVDGQRVVSASTDNTLKLWDINRGGLTSNAGNQIECERTFTGHINEKNFVGLSVNKEGYIACGSEDNNVYVYFRALPTPLGSAHFHGTDPIVGQDTADEAGQFVSAVCWRQRDNVLLAANSLGNIRALRLG</sequence>
<dbReference type="PRINTS" id="PR00320">
    <property type="entry name" value="GPROTEINBRPT"/>
</dbReference>
<dbReference type="PROSITE" id="PS50294">
    <property type="entry name" value="WD_REPEATS_REGION"/>
    <property type="match status" value="2"/>
</dbReference>
<dbReference type="InterPro" id="IPR036322">
    <property type="entry name" value="WD40_repeat_dom_sf"/>
</dbReference>
<dbReference type="GO" id="GO:0000160">
    <property type="term" value="P:phosphorelay signal transduction system"/>
    <property type="evidence" value="ECO:0007669"/>
    <property type="project" value="InterPro"/>
</dbReference>
<dbReference type="Gene3D" id="1.10.510.10">
    <property type="entry name" value="Transferase(Phosphotransferase) domain 1"/>
    <property type="match status" value="1"/>
</dbReference>
<feature type="region of interest" description="Disordered" evidence="6">
    <location>
        <begin position="386"/>
        <end position="449"/>
    </location>
</feature>
<feature type="domain" description="Response regulatory" evidence="7">
    <location>
        <begin position="18"/>
        <end position="136"/>
    </location>
</feature>
<dbReference type="InterPro" id="IPR001789">
    <property type="entry name" value="Sig_transdc_resp-reg_receiver"/>
</dbReference>
<name>A0A7R9TLQ9_9VIRI</name>
<protein>
    <recommendedName>
        <fullName evidence="7">Response regulatory domain-containing protein</fullName>
    </recommendedName>
</protein>
<evidence type="ECO:0000313" key="8">
    <source>
        <dbReference type="EMBL" id="CAD8238920.1"/>
    </source>
</evidence>
<dbReference type="InterPro" id="IPR020472">
    <property type="entry name" value="WD40_PAC1"/>
</dbReference>
<dbReference type="Gene3D" id="3.40.50.2300">
    <property type="match status" value="1"/>
</dbReference>
<dbReference type="InterPro" id="IPR015943">
    <property type="entry name" value="WD40/YVTN_repeat-like_dom_sf"/>
</dbReference>
<feature type="coiled-coil region" evidence="5">
    <location>
        <begin position="623"/>
        <end position="657"/>
    </location>
</feature>
<feature type="repeat" description="WD" evidence="4">
    <location>
        <begin position="835"/>
        <end position="877"/>
    </location>
</feature>
<evidence type="ECO:0000259" key="7">
    <source>
        <dbReference type="PROSITE" id="PS50110"/>
    </source>
</evidence>
<dbReference type="SUPFAM" id="SSF56112">
    <property type="entry name" value="Protein kinase-like (PK-like)"/>
    <property type="match status" value="1"/>
</dbReference>
<dbReference type="PANTHER" id="PTHR44218">
    <property type="entry name" value="PROTEIN SPA1-RELATED 2"/>
    <property type="match status" value="1"/>
</dbReference>
<gene>
    <name evidence="8" type="ORF">PCOL08062_LOCUS5895</name>
</gene>
<evidence type="ECO:0000256" key="5">
    <source>
        <dbReference type="SAM" id="Coils"/>
    </source>
</evidence>
<evidence type="ECO:0000256" key="4">
    <source>
        <dbReference type="PROSITE-ProRule" id="PRU00221"/>
    </source>
</evidence>
<dbReference type="SUPFAM" id="SSF52172">
    <property type="entry name" value="CheY-like"/>
    <property type="match status" value="1"/>
</dbReference>
<dbReference type="SMART" id="SM00320">
    <property type="entry name" value="WD40"/>
    <property type="match status" value="6"/>
</dbReference>
<dbReference type="Pfam" id="PF00400">
    <property type="entry name" value="WD40"/>
    <property type="match status" value="4"/>
</dbReference>
<feature type="modified residue" description="4-aspartylphosphate" evidence="3">
    <location>
        <position position="69"/>
    </location>
</feature>
<dbReference type="PROSITE" id="PS00678">
    <property type="entry name" value="WD_REPEATS_1"/>
    <property type="match status" value="2"/>
</dbReference>
<feature type="region of interest" description="Disordered" evidence="6">
    <location>
        <begin position="455"/>
        <end position="474"/>
    </location>
</feature>
<evidence type="ECO:0000256" key="6">
    <source>
        <dbReference type="SAM" id="MobiDB-lite"/>
    </source>
</evidence>